<accession>A0A2G5TR56</accession>
<keyword evidence="2" id="KW-1185">Reference proteome</keyword>
<evidence type="ECO:0008006" key="3">
    <source>
        <dbReference type="Google" id="ProtNLM"/>
    </source>
</evidence>
<sequence>MPFVYDWLTKHQKTNIEEIVLETYDGKVVFQLQCNRRILSEICYERNGPSTLITFEQNELLVPQQFLDVFLEDLKMVLMNQKAVLEYFRISSEETGVSDAKYVLGIEDILRTKTLALSIREIRFDQITASQGMSIIRYLDSDTLNCLVFSVPEPVNFRDFSNGLRNLEEGYKFDLHIGVKTIWEDDVMAINEVRMLFFLHSH</sequence>
<comment type="caution">
    <text evidence="1">The sequence shown here is derived from an EMBL/GenBank/DDBJ whole genome shotgun (WGS) entry which is preliminary data.</text>
</comment>
<dbReference type="Proteomes" id="UP000230233">
    <property type="component" value="Chromosome V"/>
</dbReference>
<organism evidence="1 2">
    <name type="scientific">Caenorhabditis nigoni</name>
    <dbReference type="NCBI Taxonomy" id="1611254"/>
    <lineage>
        <taxon>Eukaryota</taxon>
        <taxon>Metazoa</taxon>
        <taxon>Ecdysozoa</taxon>
        <taxon>Nematoda</taxon>
        <taxon>Chromadorea</taxon>
        <taxon>Rhabditida</taxon>
        <taxon>Rhabditina</taxon>
        <taxon>Rhabditomorpha</taxon>
        <taxon>Rhabditoidea</taxon>
        <taxon>Rhabditidae</taxon>
        <taxon>Peloderinae</taxon>
        <taxon>Caenorhabditis</taxon>
    </lineage>
</organism>
<gene>
    <name evidence="1" type="primary">Cnig_chr_V.g21259</name>
    <name evidence="1" type="ORF">B9Z55_021259</name>
</gene>
<evidence type="ECO:0000313" key="1">
    <source>
        <dbReference type="EMBL" id="PIC29777.1"/>
    </source>
</evidence>
<evidence type="ECO:0000313" key="2">
    <source>
        <dbReference type="Proteomes" id="UP000230233"/>
    </source>
</evidence>
<reference evidence="2" key="1">
    <citation type="submission" date="2017-10" db="EMBL/GenBank/DDBJ databases">
        <title>Rapid genome shrinkage in a self-fertile nematode reveals novel sperm competition proteins.</title>
        <authorList>
            <person name="Yin D."/>
            <person name="Schwarz E.M."/>
            <person name="Thomas C.G."/>
            <person name="Felde R.L."/>
            <person name="Korf I.F."/>
            <person name="Cutter A.D."/>
            <person name="Schartner C.M."/>
            <person name="Ralston E.J."/>
            <person name="Meyer B.J."/>
            <person name="Haag E.S."/>
        </authorList>
    </citation>
    <scope>NUCLEOTIDE SEQUENCE [LARGE SCALE GENOMIC DNA]</scope>
    <source>
        <strain evidence="2">JU1422</strain>
    </source>
</reference>
<dbReference type="AlphaFoldDB" id="A0A2G5TR56"/>
<dbReference type="EMBL" id="PDUG01000005">
    <property type="protein sequence ID" value="PIC29777.1"/>
    <property type="molecule type" value="Genomic_DNA"/>
</dbReference>
<protein>
    <recommendedName>
        <fullName evidence="3">DUF38 domain-containing protein</fullName>
    </recommendedName>
</protein>
<proteinExistence type="predicted"/>
<name>A0A2G5TR56_9PELO</name>